<dbReference type="PROSITE" id="PS50850">
    <property type="entry name" value="MFS"/>
    <property type="match status" value="1"/>
</dbReference>
<dbReference type="FunFam" id="1.20.1250.20:FF:000055">
    <property type="entry name" value="Facilitated trehalose transporter Tret1-2 homolog"/>
    <property type="match status" value="1"/>
</dbReference>
<dbReference type="AlphaFoldDB" id="A0A0A9WMT7"/>
<dbReference type="PANTHER" id="PTHR48021">
    <property type="match status" value="1"/>
</dbReference>
<dbReference type="PROSITE" id="PS00216">
    <property type="entry name" value="SUGAR_TRANSPORT_1"/>
    <property type="match status" value="1"/>
</dbReference>
<evidence type="ECO:0000256" key="2">
    <source>
        <dbReference type="ARBA" id="ARBA00022475"/>
    </source>
</evidence>
<proteinExistence type="inferred from homology"/>
<dbReference type="PRINTS" id="PR00171">
    <property type="entry name" value="SUGRTRNSPORT"/>
</dbReference>
<evidence type="ECO:0000256" key="4">
    <source>
        <dbReference type="ARBA" id="ARBA00022989"/>
    </source>
</evidence>
<evidence type="ECO:0000256" key="7">
    <source>
        <dbReference type="ARBA" id="ARBA00024348"/>
    </source>
</evidence>
<dbReference type="GO" id="GO:0022857">
    <property type="term" value="F:transmembrane transporter activity"/>
    <property type="evidence" value="ECO:0007669"/>
    <property type="project" value="InterPro"/>
</dbReference>
<keyword evidence="4 8" id="KW-1133">Transmembrane helix</keyword>
<evidence type="ECO:0000256" key="3">
    <source>
        <dbReference type="ARBA" id="ARBA00022692"/>
    </source>
</evidence>
<name>A0A0A9WMT7_LYGHE</name>
<feature type="transmembrane region" description="Helical" evidence="8">
    <location>
        <begin position="85"/>
        <end position="102"/>
    </location>
</feature>
<protein>
    <submittedName>
        <fullName evidence="11">Facilitated trehalose transporter Tret1</fullName>
    </submittedName>
</protein>
<evidence type="ECO:0000313" key="10">
    <source>
        <dbReference type="EMBL" id="JAG06421.1"/>
    </source>
</evidence>
<dbReference type="SUPFAM" id="SSF103473">
    <property type="entry name" value="MFS general substrate transporter"/>
    <property type="match status" value="1"/>
</dbReference>
<keyword evidence="2" id="KW-1003">Cell membrane</keyword>
<sequence length="478" mass="52868">MQRSRKALLRQWTAALVSSLSVVVLGTALGWPSPVLLRIKETGKPMTLTSEEISWMVSLLYVGNLASPLPAGYLMDKIGRKSSMLLLAIFPMSSWVIVYFATSAWHLHVARFLAGTWSGTVSTVVPMYLAEISQPEIRGALSTLVQLMTNLGVVAEYLIGPAVSYGTLAIFTGSFPLLFIILFSMMPESPYWLLSKGKTTEASLSLAWLRGYPRREAKTLLELEHKDQMMRTIEDMNTNRSFRDLFETPGNRKGLLIVEVLALVQRMSGISALMAYTSTTLPQRNIGILTVNDCVLVMGGIWVLSVFIATFLVDKLGRKPLLLTSSIGCALAMFIAGLWFYLDAKTGYDVSDWYWTPFACFVIYGIFFCIGLGPIASTVQGEYFPINIKGLASGVTSLVLAGTSFVMNKIYHGIHESYGMYLNYWIFSGASLVGAVFVFFVVIETKGKSFQEIQDKLNRNAKSKYIQAPVDEVESAPI</sequence>
<evidence type="ECO:0000256" key="1">
    <source>
        <dbReference type="ARBA" id="ARBA00004651"/>
    </source>
</evidence>
<feature type="transmembrane region" description="Helical" evidence="8">
    <location>
        <begin position="295"/>
        <end position="313"/>
    </location>
</feature>
<feature type="domain" description="Major facilitator superfamily (MFS) profile" evidence="9">
    <location>
        <begin position="7"/>
        <end position="446"/>
    </location>
</feature>
<dbReference type="InterPro" id="IPR020846">
    <property type="entry name" value="MFS_dom"/>
</dbReference>
<dbReference type="EMBL" id="GBHO01037183">
    <property type="protein sequence ID" value="JAG06421.1"/>
    <property type="molecule type" value="Transcribed_RNA"/>
</dbReference>
<dbReference type="InterPro" id="IPR005829">
    <property type="entry name" value="Sugar_transporter_CS"/>
</dbReference>
<comment type="similarity">
    <text evidence="7">Belongs to the major facilitator superfamily. Sugar transporter (TC 2.A.1.1) family. Trehalose transporter subfamily.</text>
</comment>
<dbReference type="Gene3D" id="1.20.1250.20">
    <property type="entry name" value="MFS general substrate transporter like domains"/>
    <property type="match status" value="1"/>
</dbReference>
<feature type="transmembrane region" description="Helical" evidence="8">
    <location>
        <begin position="255"/>
        <end position="275"/>
    </location>
</feature>
<keyword evidence="5 8" id="KW-0472">Membrane</keyword>
<dbReference type="InterPro" id="IPR036259">
    <property type="entry name" value="MFS_trans_sf"/>
</dbReference>
<comment type="subcellular location">
    <subcellularLocation>
        <location evidence="1">Cell membrane</location>
        <topology evidence="1">Multi-pass membrane protein</topology>
    </subcellularLocation>
</comment>
<organism evidence="11">
    <name type="scientific">Lygus hesperus</name>
    <name type="common">Western plant bug</name>
    <dbReference type="NCBI Taxonomy" id="30085"/>
    <lineage>
        <taxon>Eukaryota</taxon>
        <taxon>Metazoa</taxon>
        <taxon>Ecdysozoa</taxon>
        <taxon>Arthropoda</taxon>
        <taxon>Hexapoda</taxon>
        <taxon>Insecta</taxon>
        <taxon>Pterygota</taxon>
        <taxon>Neoptera</taxon>
        <taxon>Paraneoptera</taxon>
        <taxon>Hemiptera</taxon>
        <taxon>Heteroptera</taxon>
        <taxon>Panheteroptera</taxon>
        <taxon>Cimicomorpha</taxon>
        <taxon>Miridae</taxon>
        <taxon>Mirini</taxon>
        <taxon>Lygus</taxon>
    </lineage>
</organism>
<keyword evidence="3 8" id="KW-0812">Transmembrane</keyword>
<feature type="transmembrane region" description="Helical" evidence="8">
    <location>
        <begin position="354"/>
        <end position="379"/>
    </location>
</feature>
<feature type="transmembrane region" description="Helical" evidence="8">
    <location>
        <begin position="320"/>
        <end position="342"/>
    </location>
</feature>
<feature type="transmembrane region" description="Helical" evidence="8">
    <location>
        <begin position="165"/>
        <end position="186"/>
    </location>
</feature>
<evidence type="ECO:0000259" key="9">
    <source>
        <dbReference type="PROSITE" id="PS50850"/>
    </source>
</evidence>
<dbReference type="PANTHER" id="PTHR48021:SF1">
    <property type="entry name" value="GH07001P-RELATED"/>
    <property type="match status" value="1"/>
</dbReference>
<keyword evidence="6" id="KW-0325">Glycoprotein</keyword>
<accession>A0A0A9WMT7</accession>
<dbReference type="GO" id="GO:0005886">
    <property type="term" value="C:plasma membrane"/>
    <property type="evidence" value="ECO:0007669"/>
    <property type="project" value="UniProtKB-SubCell"/>
</dbReference>
<dbReference type="EMBL" id="GBHO01034863">
    <property type="protein sequence ID" value="JAG08741.1"/>
    <property type="molecule type" value="Transcribed_RNA"/>
</dbReference>
<feature type="transmembrane region" description="Helical" evidence="8">
    <location>
        <begin position="54"/>
        <end position="73"/>
    </location>
</feature>
<evidence type="ECO:0000256" key="5">
    <source>
        <dbReference type="ARBA" id="ARBA00023136"/>
    </source>
</evidence>
<gene>
    <name evidence="11" type="primary">Tret1_15</name>
    <name evidence="10" type="synonym">Tret1_121</name>
    <name evidence="10" type="ORF">CM83_93671</name>
    <name evidence="11" type="ORF">CM83_93685</name>
</gene>
<dbReference type="InterPro" id="IPR050549">
    <property type="entry name" value="MFS_Trehalose_Transporter"/>
</dbReference>
<evidence type="ECO:0000256" key="8">
    <source>
        <dbReference type="SAM" id="Phobius"/>
    </source>
</evidence>
<reference evidence="11" key="2">
    <citation type="submission" date="2014-07" db="EMBL/GenBank/DDBJ databases">
        <authorList>
            <person name="Hull J."/>
        </authorList>
    </citation>
    <scope>NUCLEOTIDE SEQUENCE</scope>
</reference>
<reference evidence="11" key="1">
    <citation type="journal article" date="2014" name="PLoS ONE">
        <title>Transcriptome-Based Identification of ABC Transporters in the Western Tarnished Plant Bug Lygus hesperus.</title>
        <authorList>
            <person name="Hull J.J."/>
            <person name="Chaney K."/>
            <person name="Geib S.M."/>
            <person name="Fabrick J.A."/>
            <person name="Brent C.S."/>
            <person name="Walsh D."/>
            <person name="Lavine L.C."/>
        </authorList>
    </citation>
    <scope>NUCLEOTIDE SEQUENCE</scope>
</reference>
<dbReference type="InterPro" id="IPR005828">
    <property type="entry name" value="MFS_sugar_transport-like"/>
</dbReference>
<feature type="transmembrane region" description="Helical" evidence="8">
    <location>
        <begin position="391"/>
        <end position="411"/>
    </location>
</feature>
<dbReference type="InterPro" id="IPR003663">
    <property type="entry name" value="Sugar/inositol_transpt"/>
</dbReference>
<evidence type="ECO:0000313" key="11">
    <source>
        <dbReference type="EMBL" id="JAG08741.1"/>
    </source>
</evidence>
<feature type="transmembrane region" description="Helical" evidence="8">
    <location>
        <begin position="423"/>
        <end position="443"/>
    </location>
</feature>
<evidence type="ECO:0000256" key="6">
    <source>
        <dbReference type="ARBA" id="ARBA00023180"/>
    </source>
</evidence>
<dbReference type="Pfam" id="PF00083">
    <property type="entry name" value="Sugar_tr"/>
    <property type="match status" value="1"/>
</dbReference>